<dbReference type="InterPro" id="IPR009057">
    <property type="entry name" value="Homeodomain-like_sf"/>
</dbReference>
<evidence type="ECO:0000256" key="1">
    <source>
        <dbReference type="ARBA" id="ARBA00022473"/>
    </source>
</evidence>
<keyword evidence="3" id="KW-0238">DNA-binding</keyword>
<keyword evidence="6" id="KW-0539">Nucleus</keyword>
<organism evidence="8 9">
    <name type="scientific">Kalanchoe fedtschenkoi</name>
    <name type="common">Lavender scallops</name>
    <name type="synonym">South American air plant</name>
    <dbReference type="NCBI Taxonomy" id="63787"/>
    <lineage>
        <taxon>Eukaryota</taxon>
        <taxon>Viridiplantae</taxon>
        <taxon>Streptophyta</taxon>
        <taxon>Embryophyta</taxon>
        <taxon>Tracheophyta</taxon>
        <taxon>Spermatophyta</taxon>
        <taxon>Magnoliopsida</taxon>
        <taxon>eudicotyledons</taxon>
        <taxon>Gunneridae</taxon>
        <taxon>Pentapetalae</taxon>
        <taxon>Saxifragales</taxon>
        <taxon>Crassulaceae</taxon>
        <taxon>Kalanchoe</taxon>
    </lineage>
</organism>
<evidence type="ECO:0000256" key="5">
    <source>
        <dbReference type="ARBA" id="ARBA00023163"/>
    </source>
</evidence>
<dbReference type="GO" id="GO:0003677">
    <property type="term" value="F:DNA binding"/>
    <property type="evidence" value="ECO:0007669"/>
    <property type="project" value="UniProtKB-KW"/>
</dbReference>
<keyword evidence="4" id="KW-0371">Homeobox</keyword>
<dbReference type="PANTHER" id="PTHR45940:SF13">
    <property type="entry name" value="WUSCHEL-RELATED HOMEOBOX 1"/>
    <property type="match status" value="1"/>
</dbReference>
<accession>A0A7N0VH11</accession>
<dbReference type="SUPFAM" id="SSF46689">
    <property type="entry name" value="Homeodomain-like"/>
    <property type="match status" value="1"/>
</dbReference>
<evidence type="ECO:0000256" key="2">
    <source>
        <dbReference type="ARBA" id="ARBA00023015"/>
    </source>
</evidence>
<dbReference type="GO" id="GO:0099402">
    <property type="term" value="P:plant organ development"/>
    <property type="evidence" value="ECO:0007669"/>
    <property type="project" value="InterPro"/>
</dbReference>
<dbReference type="PANTHER" id="PTHR45940">
    <property type="entry name" value="WUSCHEL-RELATED HOMEOBOX 1-RELATED"/>
    <property type="match status" value="1"/>
</dbReference>
<proteinExistence type="predicted"/>
<feature type="region of interest" description="Disordered" evidence="7">
    <location>
        <begin position="117"/>
        <end position="165"/>
    </location>
</feature>
<protein>
    <recommendedName>
        <fullName evidence="10">Homeobox domain-containing protein</fullName>
    </recommendedName>
</protein>
<sequence>MHRGGFSRQQPILSFNARKPRPLIPKPSTSTFPTHPNSFNQHAHCDTTNFFSTNHHISRINSCCSNLYSVVVSSSRWNPTPEQLRALEDRALQLRRYGKIEGKNVFYWFQNHKARECQKRRRQQLENSSSSPKNDQQQTPHHHQNQQTKDQPAGNSHHQSSSTHN</sequence>
<evidence type="ECO:0008006" key="10">
    <source>
        <dbReference type="Google" id="ProtNLM"/>
    </source>
</evidence>
<evidence type="ECO:0000256" key="7">
    <source>
        <dbReference type="SAM" id="MobiDB-lite"/>
    </source>
</evidence>
<keyword evidence="2" id="KW-0805">Transcription regulation</keyword>
<reference evidence="8" key="1">
    <citation type="submission" date="2021-01" db="UniProtKB">
        <authorList>
            <consortium name="EnsemblPlants"/>
        </authorList>
    </citation>
    <scope>IDENTIFICATION</scope>
</reference>
<name>A0A7N0VH11_KALFE</name>
<evidence type="ECO:0000256" key="6">
    <source>
        <dbReference type="ARBA" id="ARBA00023242"/>
    </source>
</evidence>
<evidence type="ECO:0000313" key="8">
    <source>
        <dbReference type="EnsemblPlants" id="Kaladp0822s0027.1.v1.1"/>
    </source>
</evidence>
<dbReference type="EnsemblPlants" id="Kaladp0822s0027.1.v1.1">
    <property type="protein sequence ID" value="Kaladp0822s0027.1.v1.1"/>
    <property type="gene ID" value="Kaladp0822s0027.v1.1"/>
</dbReference>
<dbReference type="AlphaFoldDB" id="A0A7N0VH11"/>
<dbReference type="InterPro" id="IPR044555">
    <property type="entry name" value="WUSCHEL-like"/>
</dbReference>
<keyword evidence="5" id="KW-0804">Transcription</keyword>
<keyword evidence="9" id="KW-1185">Reference proteome</keyword>
<dbReference type="GO" id="GO:0003700">
    <property type="term" value="F:DNA-binding transcription factor activity"/>
    <property type="evidence" value="ECO:0007669"/>
    <property type="project" value="InterPro"/>
</dbReference>
<evidence type="ECO:0000313" key="9">
    <source>
        <dbReference type="Proteomes" id="UP000594263"/>
    </source>
</evidence>
<evidence type="ECO:0000256" key="3">
    <source>
        <dbReference type="ARBA" id="ARBA00023125"/>
    </source>
</evidence>
<dbReference type="Gramene" id="Kaladp0822s0027.1.v1.1">
    <property type="protein sequence ID" value="Kaladp0822s0027.1.v1.1"/>
    <property type="gene ID" value="Kaladp0822s0027.v1.1"/>
</dbReference>
<feature type="compositionally biased region" description="Polar residues" evidence="7">
    <location>
        <begin position="149"/>
        <end position="165"/>
    </location>
</feature>
<evidence type="ECO:0000256" key="4">
    <source>
        <dbReference type="ARBA" id="ARBA00023155"/>
    </source>
</evidence>
<feature type="compositionally biased region" description="Polar residues" evidence="7">
    <location>
        <begin position="125"/>
        <end position="135"/>
    </location>
</feature>
<keyword evidence="1" id="KW-0217">Developmental protein</keyword>
<dbReference type="Proteomes" id="UP000594263">
    <property type="component" value="Unplaced"/>
</dbReference>